<dbReference type="EMBL" id="CP003239">
    <property type="protein sequence ID" value="AFK57223.1"/>
    <property type="molecule type" value="Genomic_DNA"/>
</dbReference>
<dbReference type="KEGG" id="tmo:TMO_c0613"/>
<name>I3TWT5_TISMK</name>
<geneLocation type="plasmid" evidence="1 2">
    <name>pTM3</name>
</geneLocation>
<accession>I3TWT5</accession>
<evidence type="ECO:0000313" key="2">
    <source>
        <dbReference type="Proteomes" id="UP000005258"/>
    </source>
</evidence>
<dbReference type="HOGENOM" id="CLU_2550660_0_0_5"/>
<keyword evidence="1" id="KW-0614">Plasmid</keyword>
<dbReference type="PATRIC" id="fig|1110502.3.peg.5492"/>
<dbReference type="Proteomes" id="UP000005258">
    <property type="component" value="Plasmid pTM3"/>
</dbReference>
<evidence type="ECO:0000313" key="1">
    <source>
        <dbReference type="EMBL" id="AFK57223.1"/>
    </source>
</evidence>
<protein>
    <submittedName>
        <fullName evidence="1">Uncharacterized protein</fullName>
    </submittedName>
</protein>
<keyword evidence="2" id="KW-1185">Reference proteome</keyword>
<sequence length="68" mass="7821">MKKSRKVHINKILISEMALIFGQVQGRPAWRRHGQDFGGRMKLPEEFMLGFHSFHAADENSGNEIIAR</sequence>
<reference evidence="1 2" key="1">
    <citation type="journal article" date="2012" name="J. Am. Chem. Soc.">
        <title>Bacterial biosynthesis and maturation of the didemnin anti-cancer agents.</title>
        <authorList>
            <person name="Xu Y."/>
            <person name="Kersten R.D."/>
            <person name="Nam S.J."/>
            <person name="Lu L."/>
            <person name="Al-Suwailem A.M."/>
            <person name="Zheng H."/>
            <person name="Fenical W."/>
            <person name="Dorrestein P.C."/>
            <person name="Moore B.S."/>
            <person name="Qian P.Y."/>
        </authorList>
    </citation>
    <scope>NUCLEOTIDE SEQUENCE [LARGE SCALE GENOMIC DNA]</scope>
    <source>
        <strain evidence="1 2">KA081020-065</strain>
    </source>
</reference>
<dbReference type="AlphaFoldDB" id="I3TWT5"/>
<proteinExistence type="predicted"/>
<organism evidence="1 2">
    <name type="scientific">Tistrella mobilis (strain KA081020-065)</name>
    <dbReference type="NCBI Taxonomy" id="1110502"/>
    <lineage>
        <taxon>Bacteria</taxon>
        <taxon>Pseudomonadati</taxon>
        <taxon>Pseudomonadota</taxon>
        <taxon>Alphaproteobacteria</taxon>
        <taxon>Geminicoccales</taxon>
        <taxon>Geminicoccaceae</taxon>
        <taxon>Tistrella</taxon>
    </lineage>
</organism>
<gene>
    <name evidence="1" type="ordered locus">TMO_c0613</name>
</gene>